<evidence type="ECO:0000256" key="2">
    <source>
        <dbReference type="ARBA" id="ARBA00022525"/>
    </source>
</evidence>
<comment type="subcellular location">
    <subcellularLocation>
        <location evidence="1">Secreted</location>
    </subcellularLocation>
</comment>
<evidence type="ECO:0000256" key="6">
    <source>
        <dbReference type="SAM" id="SignalP"/>
    </source>
</evidence>
<evidence type="ECO:0000256" key="4">
    <source>
        <dbReference type="ARBA" id="ARBA00023157"/>
    </source>
</evidence>
<dbReference type="PROSITE" id="PS51895">
    <property type="entry name" value="AA1"/>
    <property type="match status" value="1"/>
</dbReference>
<feature type="domain" description="AA1-like" evidence="7">
    <location>
        <begin position="31"/>
        <end position="148"/>
    </location>
</feature>
<dbReference type="GO" id="GO:0005576">
    <property type="term" value="C:extracellular region"/>
    <property type="evidence" value="ECO:0007669"/>
    <property type="project" value="UniProtKB-SubCell"/>
</dbReference>
<keyword evidence="4 5" id="KW-1015">Disulfide bond</keyword>
<feature type="signal peptide" evidence="6">
    <location>
        <begin position="1"/>
        <end position="19"/>
    </location>
</feature>
<dbReference type="OrthoDB" id="3928926at2759"/>
<dbReference type="InterPro" id="IPR032382">
    <property type="entry name" value="AltA1"/>
</dbReference>
<accession>A0A4Q4T089</accession>
<evidence type="ECO:0000256" key="1">
    <source>
        <dbReference type="ARBA" id="ARBA00004613"/>
    </source>
</evidence>
<comment type="caution">
    <text evidence="5">Lacks conserved residue(s) required for the propagation of feature annotation.</text>
</comment>
<feature type="chain" id="PRO_5020339925" description="AA1-like domain-containing protein" evidence="6">
    <location>
        <begin position="20"/>
        <end position="148"/>
    </location>
</feature>
<evidence type="ECO:0000259" key="7">
    <source>
        <dbReference type="PROSITE" id="PS51895"/>
    </source>
</evidence>
<evidence type="ECO:0000256" key="5">
    <source>
        <dbReference type="PROSITE-ProRule" id="PRU01243"/>
    </source>
</evidence>
<protein>
    <recommendedName>
        <fullName evidence="7">AA1-like domain-containing protein</fullName>
    </recommendedName>
</protein>
<keyword evidence="2" id="KW-0964">Secreted</keyword>
<evidence type="ECO:0000256" key="3">
    <source>
        <dbReference type="ARBA" id="ARBA00022729"/>
    </source>
</evidence>
<keyword evidence="3 6" id="KW-0732">Signal</keyword>
<proteinExistence type="predicted"/>
<evidence type="ECO:0000313" key="9">
    <source>
        <dbReference type="Proteomes" id="UP000293360"/>
    </source>
</evidence>
<dbReference type="Proteomes" id="UP000293360">
    <property type="component" value="Unassembled WGS sequence"/>
</dbReference>
<reference evidence="8 9" key="1">
    <citation type="submission" date="2018-06" db="EMBL/GenBank/DDBJ databases">
        <title>Complete Genomes of Monosporascus.</title>
        <authorList>
            <person name="Robinson A.J."/>
            <person name="Natvig D.O."/>
        </authorList>
    </citation>
    <scope>NUCLEOTIDE SEQUENCE [LARGE SCALE GENOMIC DNA]</scope>
    <source>
        <strain evidence="8 9">CBS 110550</strain>
    </source>
</reference>
<comment type="caution">
    <text evidence="8">The sequence shown here is derived from an EMBL/GenBank/DDBJ whole genome shotgun (WGS) entry which is preliminary data.</text>
</comment>
<dbReference type="Gene3D" id="2.40.350.20">
    <property type="match status" value="1"/>
</dbReference>
<gene>
    <name evidence="8" type="ORF">DL764_007506</name>
</gene>
<dbReference type="Pfam" id="PF16541">
    <property type="entry name" value="AltA1"/>
    <property type="match status" value="1"/>
</dbReference>
<name>A0A4Q4T089_9PEZI</name>
<evidence type="ECO:0000313" key="8">
    <source>
        <dbReference type="EMBL" id="RYO96229.1"/>
    </source>
</evidence>
<feature type="disulfide bond" evidence="5">
    <location>
        <begin position="69"/>
        <end position="84"/>
    </location>
</feature>
<keyword evidence="9" id="KW-1185">Reference proteome</keyword>
<dbReference type="AlphaFoldDB" id="A0A4Q4T089"/>
<sequence length="148" mass="16174">MRFTIATAAALFFGATAYAQPQRDDGPLDPNFYENIDISDLYVWKDHPSDKVTGASFSLTGRNATDLSCEVQDIEKFPTGVITCGDSMYRFALDKGESTEFALHLYHELGVAVGYYGKGDVSTYCHSGGLNRIICAQLNPTTIVIDSV</sequence>
<dbReference type="EMBL" id="QJNU01000521">
    <property type="protein sequence ID" value="RYO96229.1"/>
    <property type="molecule type" value="Genomic_DNA"/>
</dbReference>
<organism evidence="8 9">
    <name type="scientific">Monosporascus ibericus</name>
    <dbReference type="NCBI Taxonomy" id="155417"/>
    <lineage>
        <taxon>Eukaryota</taxon>
        <taxon>Fungi</taxon>
        <taxon>Dikarya</taxon>
        <taxon>Ascomycota</taxon>
        <taxon>Pezizomycotina</taxon>
        <taxon>Sordariomycetes</taxon>
        <taxon>Xylariomycetidae</taxon>
        <taxon>Xylariales</taxon>
        <taxon>Xylariales incertae sedis</taxon>
        <taxon>Monosporascus</taxon>
    </lineage>
</organism>